<gene>
    <name evidence="4" type="ORF">ADUPG1_009989</name>
</gene>
<dbReference type="InterPro" id="IPR030395">
    <property type="entry name" value="GP_PDE_dom"/>
</dbReference>
<feature type="region of interest" description="Disordered" evidence="2">
    <location>
        <begin position="28"/>
        <end position="110"/>
    </location>
</feature>
<protein>
    <recommendedName>
        <fullName evidence="3">GP-PDE domain-containing protein</fullName>
    </recommendedName>
</protein>
<evidence type="ECO:0000256" key="1">
    <source>
        <dbReference type="ARBA" id="ARBA00022801"/>
    </source>
</evidence>
<dbReference type="Proteomes" id="UP001057375">
    <property type="component" value="Unassembled WGS sequence"/>
</dbReference>
<sequence>SGNAKDESDIEVIPIMHYSAADFEKTSTINSQDQLSQKKSVLNPKQKWKAMGSVSLSSASEAPSEENSKSDEDIIQSTSMVELKPRPKKKDHPLSSSVLPDVGREALDTSKVDGSVVEARPPPLMPSREVSISEHDLKESVEHGSVIELEEESADDENDAEHAAGIVRPLVTRPSIPNNYAYVGENRVTFKTVYDKIPNELGINIEIKYPSWEAGLYSKFRIDYFSRDYVLTKLISFVQERSLHGQSNDIVFSSFDPRIIFLLKLKQGLFHPIMHLTLAESVKWKKFIGNTHMLSTCADVPLLDTRCAILSNVIDYSIALDLDGVVCNVNTCLRNKWMVKRCHGFGLRVICYNVNRMHGAVQRELKKINVDGVIADALTVKPTTTEERPFSSRVNLDVEVEDKPLGIVDEDEEYSSKEYLDDDGGQPGTFSGPDGYWYFPLLLIIFSTAYSDKEEFVNVQNGIHSNIMQRNVKSDDRKLVLQAPQNRTLIVPQNLDFHLYEAVFSSVVSFSQEFVNVQNGIHSNIMQRNVKSDDRKLVLQAPQNRTLIVPQNLDFHLYEAVFSSVVSFSRMYDTQPIHPITGSNWFEMLLLEKTRRTKTKRNYILHSTSTEIDGISRSSLPSLVAADKMRHESLKFFESCSMTKHFQEYAFSYPCDDSPLKFTLFTSFDDRKRASCEEFFDSILTFAYVQTPITQSKESLFKRKIPNKKTPVEFSEDDCRSVKLARCSYMFKYECLFSCEVSTLQTLRGWYLLEADRYSNFIKSLHSSFNPDISSNYCDEFFSYVSTHYQPFSFVNDMSLFLLFNQHISLDPKNRIYSSILGILEQVKYNDYSWNSTLIPTDMTWLIEPMGILSLVLPIILSKISSCNVNIPHELWQMVGCCPEYVLRGILCSGIQLSSLYWNRTLSDETSGLNQLLSSVLKRTDGKTLCDISIRECDASYFIMLLARTLPKTKTYNVELTKCSICVDSLIGFILNGNQLSELSFNDVVFIGNPSYSGKLVSSMASDLDCIEGEPSRFDKLNNVILRQLCSMDDIFHGSSNHSKNAQEISKTYLFLNIQAHYNRNVAPILNFDHCETIDREIREDESVSRFVSLLSPKKDIPRSFVLHNLQIFGCSFSCCNAFLDFIDFLNWIVLRSCNLNSFGLRDIFMWDILPISDIITIMTPLMIQKVIRAFPDMLSKRFYHLSLCGLYPTDEFCDALLEWADSPNIHLVEIEMNDLYRLNYTSNILLPQSTLDHKRCMEVILGTKSICVKPDKDQVAFYKEKICLVEKDMIKTIEKLFSFFSKSFKRDDTALEEDEASYFMFFFEYNPGFDCVSRNCSLLRKFDEIMHHICSQMTYISLWESVQISVNALYVLTNNIIHARNLELCNIGFMPNLPSKSCYDILRMFYHAFESCPMLNIASLPFLIDDDLRAKLIDEFPSSPFIQE</sequence>
<dbReference type="SUPFAM" id="SSF51695">
    <property type="entry name" value="PLC-like phosphodiesterases"/>
    <property type="match status" value="1"/>
</dbReference>
<dbReference type="Gene3D" id="3.20.20.190">
    <property type="entry name" value="Phosphatidylinositol (PI) phosphodiesterase"/>
    <property type="match status" value="1"/>
</dbReference>
<dbReference type="PANTHER" id="PTHR22958:SF1">
    <property type="entry name" value="GLYCEROPHOSPHOCHOLINE PHOSPHODIESTERASE GPCPD1"/>
    <property type="match status" value="1"/>
</dbReference>
<dbReference type="InterPro" id="IPR051578">
    <property type="entry name" value="GDPD"/>
</dbReference>
<reference evidence="4" key="1">
    <citation type="submission" date="2022-03" db="EMBL/GenBank/DDBJ databases">
        <title>Draft genome sequence of Aduncisulcus paluster, a free-living microaerophilic Fornicata.</title>
        <authorList>
            <person name="Yuyama I."/>
            <person name="Kume K."/>
            <person name="Tamura T."/>
            <person name="Inagaki Y."/>
            <person name="Hashimoto T."/>
        </authorList>
    </citation>
    <scope>NUCLEOTIDE SEQUENCE</scope>
    <source>
        <strain evidence="4">NY0171</strain>
    </source>
</reference>
<keyword evidence="1" id="KW-0378">Hydrolase</keyword>
<feature type="non-terminal residue" evidence="4">
    <location>
        <position position="1"/>
    </location>
</feature>
<keyword evidence="5" id="KW-1185">Reference proteome</keyword>
<dbReference type="InterPro" id="IPR017946">
    <property type="entry name" value="PLC-like_Pdiesterase_TIM-brl"/>
</dbReference>
<dbReference type="Pfam" id="PF03009">
    <property type="entry name" value="GDPD"/>
    <property type="match status" value="1"/>
</dbReference>
<proteinExistence type="predicted"/>
<evidence type="ECO:0000256" key="2">
    <source>
        <dbReference type="SAM" id="MobiDB-lite"/>
    </source>
</evidence>
<feature type="compositionally biased region" description="Low complexity" evidence="2">
    <location>
        <begin position="50"/>
        <end position="62"/>
    </location>
</feature>
<name>A0ABQ5KXG8_9EUKA</name>
<organism evidence="4 5">
    <name type="scientific">Aduncisulcus paluster</name>
    <dbReference type="NCBI Taxonomy" id="2918883"/>
    <lineage>
        <taxon>Eukaryota</taxon>
        <taxon>Metamonada</taxon>
        <taxon>Carpediemonas-like organisms</taxon>
        <taxon>Aduncisulcus</taxon>
    </lineage>
</organism>
<dbReference type="EMBL" id="BQXS01011399">
    <property type="protein sequence ID" value="GKT37144.1"/>
    <property type="molecule type" value="Genomic_DNA"/>
</dbReference>
<feature type="domain" description="GP-PDE" evidence="3">
    <location>
        <begin position="184"/>
        <end position="377"/>
    </location>
</feature>
<comment type="caution">
    <text evidence="4">The sequence shown here is derived from an EMBL/GenBank/DDBJ whole genome shotgun (WGS) entry which is preliminary data.</text>
</comment>
<accession>A0ABQ5KXG8</accession>
<evidence type="ECO:0000313" key="4">
    <source>
        <dbReference type="EMBL" id="GKT37144.1"/>
    </source>
</evidence>
<evidence type="ECO:0000313" key="5">
    <source>
        <dbReference type="Proteomes" id="UP001057375"/>
    </source>
</evidence>
<feature type="compositionally biased region" description="Polar residues" evidence="2">
    <location>
        <begin position="28"/>
        <end position="40"/>
    </location>
</feature>
<evidence type="ECO:0000259" key="3">
    <source>
        <dbReference type="Pfam" id="PF03009"/>
    </source>
</evidence>
<dbReference type="PANTHER" id="PTHR22958">
    <property type="entry name" value="GLYCEROPHOSPHORYL DIESTER PHOSPHODIESTERASE"/>
    <property type="match status" value="1"/>
</dbReference>